<dbReference type="InterPro" id="IPR055578">
    <property type="entry name" value="DUF7154"/>
</dbReference>
<name>A0A2G5VQ28_9PELO</name>
<organism evidence="2 3">
    <name type="scientific">Caenorhabditis nigoni</name>
    <dbReference type="NCBI Taxonomy" id="1611254"/>
    <lineage>
        <taxon>Eukaryota</taxon>
        <taxon>Metazoa</taxon>
        <taxon>Ecdysozoa</taxon>
        <taxon>Nematoda</taxon>
        <taxon>Chromadorea</taxon>
        <taxon>Rhabditida</taxon>
        <taxon>Rhabditina</taxon>
        <taxon>Rhabditomorpha</taxon>
        <taxon>Rhabditoidea</taxon>
        <taxon>Rhabditidae</taxon>
        <taxon>Peloderinae</taxon>
        <taxon>Caenorhabditis</taxon>
    </lineage>
</organism>
<reference evidence="3" key="1">
    <citation type="submission" date="2017-10" db="EMBL/GenBank/DDBJ databases">
        <title>Rapid genome shrinkage in a self-fertile nematode reveals novel sperm competition proteins.</title>
        <authorList>
            <person name="Yin D."/>
            <person name="Schwarz E.M."/>
            <person name="Thomas C.G."/>
            <person name="Felde R.L."/>
            <person name="Korf I.F."/>
            <person name="Cutter A.D."/>
            <person name="Schartner C.M."/>
            <person name="Ralston E.J."/>
            <person name="Meyer B.J."/>
            <person name="Haag E.S."/>
        </authorList>
    </citation>
    <scope>NUCLEOTIDE SEQUENCE [LARGE SCALE GENOMIC DNA]</scope>
    <source>
        <strain evidence="3">JU1422</strain>
    </source>
</reference>
<accession>A0A2G5VQ28</accession>
<evidence type="ECO:0000313" key="3">
    <source>
        <dbReference type="Proteomes" id="UP000230233"/>
    </source>
</evidence>
<dbReference type="PANTHER" id="PTHR23062:SF3">
    <property type="entry name" value="ANF_RECEPTOR DOMAIN-CONTAINING PROTEIN-RELATED"/>
    <property type="match status" value="1"/>
</dbReference>
<comment type="caution">
    <text evidence="2">The sequence shown here is derived from an EMBL/GenBank/DDBJ whole genome shotgun (WGS) entry which is preliminary data.</text>
</comment>
<gene>
    <name evidence="2" type="primary">Cnig_chr_I.g3380</name>
    <name evidence="2" type="ORF">B9Z55_003380</name>
</gene>
<evidence type="ECO:0000313" key="2">
    <source>
        <dbReference type="EMBL" id="PIC53873.1"/>
    </source>
</evidence>
<dbReference type="EMBL" id="PDUG01000001">
    <property type="protein sequence ID" value="PIC53873.1"/>
    <property type="molecule type" value="Genomic_DNA"/>
</dbReference>
<dbReference type="GO" id="GO:0045087">
    <property type="term" value="P:innate immune response"/>
    <property type="evidence" value="ECO:0007669"/>
    <property type="project" value="TreeGrafter"/>
</dbReference>
<dbReference type="STRING" id="1611254.A0A2G5VQ28"/>
<feature type="domain" description="DUF7154" evidence="1">
    <location>
        <begin position="610"/>
        <end position="713"/>
    </location>
</feature>
<keyword evidence="3" id="KW-1185">Reference proteome</keyword>
<protein>
    <recommendedName>
        <fullName evidence="1">DUF7154 domain-containing protein</fullName>
    </recommendedName>
</protein>
<dbReference type="PANTHER" id="PTHR23062">
    <property type="entry name" value="HYPOTHETICAL PROTEIN C.ELEGANS"/>
    <property type="match status" value="1"/>
</dbReference>
<dbReference type="Pfam" id="PF23673">
    <property type="entry name" value="DUF7154"/>
    <property type="match status" value="2"/>
</dbReference>
<proteinExistence type="predicted"/>
<dbReference type="AlphaFoldDB" id="A0A2G5VQ28"/>
<sequence>MMILLVILIFLIAAIGIAILVVLLHHGSSEGTATTSKIVIVSTPIYTTTISTTTTTTKIPTTTTSRIVTQDSEKTSSPEKTTITSSTSVITTHLPDDTSCSPKNSPQTLLFAYSNDLSSQTVLDTLDALVHSQLGDFYSWIGNVRFDTENKMDIQFHKNMDDTTAAIRNNLPDEDQGFQNSGIGSDVFDVIEKFFFNTEAPVCGSIILILLKRNPNEVDISRLVSLIRSHHAIVHVVASATPSGGSQPKTMYSVTSKTNGMGAFEYDEFFPTAISNFPLYSYPYPVYATTVQISGSWTTALPDWFPPVSDIYLIAVTYQDHVSDGSLQDFFFCWNNPKDSGSFSVLPTDVDDYWHGGNYESLEPDNFRQGYDYSMVLDYNYTSQDVQNVQIRIYSSVSFENESSSIGSLPILPLFFFDACLVISGFQNDKCTPKDNTSYLIAYSNDIGSELTLKALNRMHEFSPSRQFVKFAKVRFDVQQPGEIEYLDSPSELTSSTNSSYSIGSDVISVLEKFLENTQYPVCGSRINVLVKRLPTTEVDVESIIAKLRKFHVGVYFAIAENTIGGNNLDALNEIAFRTNGLSIFLKDDMIDKGVFVTQFIGEYTLIYAANFNVSGQGTIELPPMTVPNDGGYKFLISFKDDPVSDTFQSATITCTHTEIDNTFTYTFKTVIDAERYINFVTQYPDLDKGTYTVKLEYEYANQDVERLFIRVSNFVSAPPVDYWVPYDN</sequence>
<feature type="domain" description="DUF7154" evidence="1">
    <location>
        <begin position="290"/>
        <end position="396"/>
    </location>
</feature>
<dbReference type="Proteomes" id="UP000230233">
    <property type="component" value="Chromosome I"/>
</dbReference>
<evidence type="ECO:0000259" key="1">
    <source>
        <dbReference type="Pfam" id="PF23673"/>
    </source>
</evidence>